<dbReference type="PANTHER" id="PTHR31605:SF0">
    <property type="entry name" value="GLYCEROL-3-PHOSPHATE O-ACYLTRANSFERASE 1"/>
    <property type="match status" value="1"/>
</dbReference>
<dbReference type="OrthoDB" id="9806008at2"/>
<keyword evidence="4" id="KW-1185">Reference proteome</keyword>
<feature type="transmembrane region" description="Helical" evidence="1">
    <location>
        <begin position="332"/>
        <end position="357"/>
    </location>
</feature>
<dbReference type="GO" id="GO:0004366">
    <property type="term" value="F:glycerol-3-phosphate O-acyltransferase activity"/>
    <property type="evidence" value="ECO:0007669"/>
    <property type="project" value="TreeGrafter"/>
</dbReference>
<evidence type="ECO:0000256" key="1">
    <source>
        <dbReference type="SAM" id="Phobius"/>
    </source>
</evidence>
<dbReference type="Proteomes" id="UP000031408">
    <property type="component" value="Unassembled WGS sequence"/>
</dbReference>
<keyword evidence="1" id="KW-1133">Transmembrane helix</keyword>
<feature type="domain" description="Phospholipid/glycerol acyltransferase" evidence="2">
    <location>
        <begin position="35"/>
        <end position="162"/>
    </location>
</feature>
<dbReference type="STRING" id="1349421.OI18_09630"/>
<sequence>MLYRLIKIMMRTALRLFYRQVIGRNLSQIPADGPALLVANHPSSLMDAALIGIMLRRPVHFFARGDLFANRFVSRILNALHMHPVHHHEAGRQTLGANDDAFEKASSLLASGELVLFFPEGLSHTDYHLMAFRKGAFRIALKTAEDHPGIQLPIVPIGINYSHPTRLFSRAWLNAGPPIPTEQFLSLYRINPAQAIRLLANTAWLGVKALVVESPKHYSAHLSMACEMIRSDYPWNQYVPEGIIDKEIELGKNCAEWKPELQSEINEYAGRLQHIGLRDEHVVAAQAGKLSGLPVILGFPAAFIGWVLNALPLLLGKVIADKKVSRTDFYSWVLVSVSAILYIIWMIILFAMAVVFLPAWKTIAFIFITIATGQYSWNYLAYFSQWQIQKQGLSIDTQTLSSLSDDRENILREITISRS</sequence>
<evidence type="ECO:0000313" key="4">
    <source>
        <dbReference type="Proteomes" id="UP000031408"/>
    </source>
</evidence>
<dbReference type="RefSeq" id="WP_039139398.1">
    <property type="nucleotide sequence ID" value="NZ_JSVC01000010.1"/>
</dbReference>
<feature type="transmembrane region" description="Helical" evidence="1">
    <location>
        <begin position="295"/>
        <end position="320"/>
    </location>
</feature>
<evidence type="ECO:0000259" key="2">
    <source>
        <dbReference type="SMART" id="SM00563"/>
    </source>
</evidence>
<comment type="caution">
    <text evidence="3">The sequence shown here is derived from an EMBL/GenBank/DDBJ whole genome shotgun (WGS) entry which is preliminary data.</text>
</comment>
<gene>
    <name evidence="3" type="ORF">OI18_09630</name>
</gene>
<dbReference type="InterPro" id="IPR002123">
    <property type="entry name" value="Plipid/glycerol_acylTrfase"/>
</dbReference>
<reference evidence="3 4" key="1">
    <citation type="submission" date="2014-11" db="EMBL/GenBank/DDBJ databases">
        <title>Genome sequence of Flavihumibacter solisilvae 3-3.</title>
        <authorList>
            <person name="Zhou G."/>
            <person name="Li M."/>
            <person name="Wang G."/>
        </authorList>
    </citation>
    <scope>NUCLEOTIDE SEQUENCE [LARGE SCALE GENOMIC DNA]</scope>
    <source>
        <strain evidence="3 4">3-3</strain>
    </source>
</reference>
<evidence type="ECO:0000313" key="3">
    <source>
        <dbReference type="EMBL" id="KIC94733.1"/>
    </source>
</evidence>
<dbReference type="SUPFAM" id="SSF69593">
    <property type="entry name" value="Glycerol-3-phosphate (1)-acyltransferase"/>
    <property type="match status" value="1"/>
</dbReference>
<dbReference type="EMBL" id="JSVC01000010">
    <property type="protein sequence ID" value="KIC94733.1"/>
    <property type="molecule type" value="Genomic_DNA"/>
</dbReference>
<dbReference type="AlphaFoldDB" id="A0A0C1LHD8"/>
<dbReference type="GO" id="GO:0016287">
    <property type="term" value="F:glycerone-phosphate O-acyltransferase activity"/>
    <property type="evidence" value="ECO:0007669"/>
    <property type="project" value="TreeGrafter"/>
</dbReference>
<organism evidence="3 4">
    <name type="scientific">Flavihumibacter solisilvae</name>
    <dbReference type="NCBI Taxonomy" id="1349421"/>
    <lineage>
        <taxon>Bacteria</taxon>
        <taxon>Pseudomonadati</taxon>
        <taxon>Bacteroidota</taxon>
        <taxon>Chitinophagia</taxon>
        <taxon>Chitinophagales</taxon>
        <taxon>Chitinophagaceae</taxon>
        <taxon>Flavihumibacter</taxon>
    </lineage>
</organism>
<dbReference type="SMART" id="SM00563">
    <property type="entry name" value="PlsC"/>
    <property type="match status" value="1"/>
</dbReference>
<keyword evidence="1" id="KW-0472">Membrane</keyword>
<dbReference type="GO" id="GO:0008654">
    <property type="term" value="P:phospholipid biosynthetic process"/>
    <property type="evidence" value="ECO:0007669"/>
    <property type="project" value="TreeGrafter"/>
</dbReference>
<keyword evidence="1" id="KW-0812">Transmembrane</keyword>
<protein>
    <recommendedName>
        <fullName evidence="2">Phospholipid/glycerol acyltransferase domain-containing protein</fullName>
    </recommendedName>
</protein>
<dbReference type="InterPro" id="IPR052744">
    <property type="entry name" value="GPAT/DAPAT"/>
</dbReference>
<name>A0A0C1LHD8_9BACT</name>
<feature type="transmembrane region" description="Helical" evidence="1">
    <location>
        <begin position="363"/>
        <end position="383"/>
    </location>
</feature>
<dbReference type="PANTHER" id="PTHR31605">
    <property type="entry name" value="GLYCEROL-3-PHOSPHATE O-ACYLTRANSFERASE 1"/>
    <property type="match status" value="1"/>
</dbReference>
<accession>A0A0C1LHD8</accession>
<dbReference type="Pfam" id="PF01553">
    <property type="entry name" value="Acyltransferase"/>
    <property type="match status" value="1"/>
</dbReference>
<proteinExistence type="predicted"/>